<organism evidence="1 2">
    <name type="scientific">Athelia psychrophila</name>
    <dbReference type="NCBI Taxonomy" id="1759441"/>
    <lineage>
        <taxon>Eukaryota</taxon>
        <taxon>Fungi</taxon>
        <taxon>Dikarya</taxon>
        <taxon>Basidiomycota</taxon>
        <taxon>Agaricomycotina</taxon>
        <taxon>Agaricomycetes</taxon>
        <taxon>Agaricomycetidae</taxon>
        <taxon>Atheliales</taxon>
        <taxon>Atheliaceae</taxon>
        <taxon>Athelia</taxon>
    </lineage>
</organism>
<dbReference type="EMBL" id="KV417583">
    <property type="protein sequence ID" value="KZP17394.1"/>
    <property type="molecule type" value="Genomic_DNA"/>
</dbReference>
<protein>
    <submittedName>
        <fullName evidence="1">Uncharacterized protein</fullName>
    </submittedName>
</protein>
<sequence>MLHFGLAPRQLALHLVRVITSHPARGHRAMFSTNRATSRNDLDYTSFSCVAAVSLTTGTTTRRWDREPTLASHQSLPALQPFNRRMRPPAEPIVAHSLCVVYASWDLDHGGH</sequence>
<proteinExistence type="predicted"/>
<keyword evidence="2" id="KW-1185">Reference proteome</keyword>
<name>A0A166G272_9AGAM</name>
<dbReference type="AlphaFoldDB" id="A0A166G272"/>
<gene>
    <name evidence="1" type="ORF">FIBSPDRAFT_30627</name>
</gene>
<accession>A0A166G272</accession>
<dbReference type="Proteomes" id="UP000076532">
    <property type="component" value="Unassembled WGS sequence"/>
</dbReference>
<evidence type="ECO:0000313" key="1">
    <source>
        <dbReference type="EMBL" id="KZP17394.1"/>
    </source>
</evidence>
<reference evidence="1 2" key="1">
    <citation type="journal article" date="2016" name="Mol. Biol. Evol.">
        <title>Comparative Genomics of Early-Diverging Mushroom-Forming Fungi Provides Insights into the Origins of Lignocellulose Decay Capabilities.</title>
        <authorList>
            <person name="Nagy L.G."/>
            <person name="Riley R."/>
            <person name="Tritt A."/>
            <person name="Adam C."/>
            <person name="Daum C."/>
            <person name="Floudas D."/>
            <person name="Sun H."/>
            <person name="Yadav J.S."/>
            <person name="Pangilinan J."/>
            <person name="Larsson K.H."/>
            <person name="Matsuura K."/>
            <person name="Barry K."/>
            <person name="Labutti K."/>
            <person name="Kuo R."/>
            <person name="Ohm R.A."/>
            <person name="Bhattacharya S.S."/>
            <person name="Shirouzu T."/>
            <person name="Yoshinaga Y."/>
            <person name="Martin F.M."/>
            <person name="Grigoriev I.V."/>
            <person name="Hibbett D.S."/>
        </authorList>
    </citation>
    <scope>NUCLEOTIDE SEQUENCE [LARGE SCALE GENOMIC DNA]</scope>
    <source>
        <strain evidence="1 2">CBS 109695</strain>
    </source>
</reference>
<evidence type="ECO:0000313" key="2">
    <source>
        <dbReference type="Proteomes" id="UP000076532"/>
    </source>
</evidence>